<dbReference type="PANTHER" id="PTHR47967:SF23">
    <property type="entry name" value="OS04G0448300 PROTEIN"/>
    <property type="match status" value="1"/>
</dbReference>
<dbReference type="InterPro" id="IPR032861">
    <property type="entry name" value="TAXi_N"/>
</dbReference>
<proteinExistence type="inferred from homology"/>
<evidence type="ECO:0000313" key="6">
    <source>
        <dbReference type="Proteomes" id="UP001443914"/>
    </source>
</evidence>
<dbReference type="SUPFAM" id="SSF50630">
    <property type="entry name" value="Acid proteases"/>
    <property type="match status" value="1"/>
</dbReference>
<name>A0AAW1MW90_SAPOF</name>
<dbReference type="EMBL" id="JBDFQZ010000002">
    <property type="protein sequence ID" value="KAK9750674.1"/>
    <property type="molecule type" value="Genomic_DNA"/>
</dbReference>
<organism evidence="5 6">
    <name type="scientific">Saponaria officinalis</name>
    <name type="common">Common soapwort</name>
    <name type="synonym">Lychnis saponaria</name>
    <dbReference type="NCBI Taxonomy" id="3572"/>
    <lineage>
        <taxon>Eukaryota</taxon>
        <taxon>Viridiplantae</taxon>
        <taxon>Streptophyta</taxon>
        <taxon>Embryophyta</taxon>
        <taxon>Tracheophyta</taxon>
        <taxon>Spermatophyta</taxon>
        <taxon>Magnoliopsida</taxon>
        <taxon>eudicotyledons</taxon>
        <taxon>Gunneridae</taxon>
        <taxon>Pentapetalae</taxon>
        <taxon>Caryophyllales</taxon>
        <taxon>Caryophyllaceae</taxon>
        <taxon>Caryophylleae</taxon>
        <taxon>Saponaria</taxon>
    </lineage>
</organism>
<feature type="non-terminal residue" evidence="5">
    <location>
        <position position="199"/>
    </location>
</feature>
<dbReference type="Gene3D" id="2.40.70.10">
    <property type="entry name" value="Acid Proteases"/>
    <property type="match status" value="1"/>
</dbReference>
<dbReference type="Pfam" id="PF14543">
    <property type="entry name" value="TAXi_N"/>
    <property type="match status" value="1"/>
</dbReference>
<dbReference type="PROSITE" id="PS51767">
    <property type="entry name" value="PEPTIDASE_A1"/>
    <property type="match status" value="1"/>
</dbReference>
<comment type="caution">
    <text evidence="5">The sequence shown here is derived from an EMBL/GenBank/DDBJ whole genome shotgun (WGS) entry which is preliminary data.</text>
</comment>
<dbReference type="Proteomes" id="UP001443914">
    <property type="component" value="Unassembled WGS sequence"/>
</dbReference>
<evidence type="ECO:0000313" key="5">
    <source>
        <dbReference type="EMBL" id="KAK9750674.1"/>
    </source>
</evidence>
<evidence type="ECO:0000256" key="1">
    <source>
        <dbReference type="ARBA" id="ARBA00007447"/>
    </source>
</evidence>
<dbReference type="GO" id="GO:0008233">
    <property type="term" value="F:peptidase activity"/>
    <property type="evidence" value="ECO:0007669"/>
    <property type="project" value="UniProtKB-KW"/>
</dbReference>
<dbReference type="GO" id="GO:0006508">
    <property type="term" value="P:proteolysis"/>
    <property type="evidence" value="ECO:0007669"/>
    <property type="project" value="UniProtKB-KW"/>
</dbReference>
<protein>
    <recommendedName>
        <fullName evidence="4">Peptidase A1 domain-containing protein</fullName>
    </recommendedName>
</protein>
<accession>A0AAW1MW90</accession>
<sequence>SKVRGLTTTLIPPLSPRSPFYSQILSANNIGPTQTNITLNQTHLEKWTQTKKPISRNDYSSVPYDRHTNFNAMELYIGKPAQLVYGIFDTGSDIIWLECEGAVEQVGTYYKQSKSSTYKVINCKDQINCQTKRGDMGCSKDDPSNNCNFKAEYISGQFAKGVMSSDVTTLKPFWEEYQDFVFGCSIDNDMTYPGIVGMF</sequence>
<evidence type="ECO:0000259" key="4">
    <source>
        <dbReference type="PROSITE" id="PS51767"/>
    </source>
</evidence>
<feature type="non-terminal residue" evidence="5">
    <location>
        <position position="1"/>
    </location>
</feature>
<dbReference type="InterPro" id="IPR021109">
    <property type="entry name" value="Peptidase_aspartic_dom_sf"/>
</dbReference>
<feature type="domain" description="Peptidase A1" evidence="4">
    <location>
        <begin position="71"/>
        <end position="199"/>
    </location>
</feature>
<reference evidence="5" key="1">
    <citation type="submission" date="2024-03" db="EMBL/GenBank/DDBJ databases">
        <title>WGS assembly of Saponaria officinalis var. Norfolk2.</title>
        <authorList>
            <person name="Jenkins J."/>
            <person name="Shu S."/>
            <person name="Grimwood J."/>
            <person name="Barry K."/>
            <person name="Goodstein D."/>
            <person name="Schmutz J."/>
            <person name="Leebens-Mack J."/>
            <person name="Osbourn A."/>
        </authorList>
    </citation>
    <scope>NUCLEOTIDE SEQUENCE [LARGE SCALE GENOMIC DNA]</scope>
    <source>
        <strain evidence="5">JIC</strain>
    </source>
</reference>
<evidence type="ECO:0000256" key="3">
    <source>
        <dbReference type="ARBA" id="ARBA00022801"/>
    </source>
</evidence>
<keyword evidence="6" id="KW-1185">Reference proteome</keyword>
<comment type="similarity">
    <text evidence="1">Belongs to the peptidase A1 family.</text>
</comment>
<keyword evidence="3" id="KW-0378">Hydrolase</keyword>
<keyword evidence="2" id="KW-0645">Protease</keyword>
<dbReference type="AlphaFoldDB" id="A0AAW1MW90"/>
<gene>
    <name evidence="5" type="ORF">RND81_02G212900</name>
</gene>
<evidence type="ECO:0000256" key="2">
    <source>
        <dbReference type="ARBA" id="ARBA00022670"/>
    </source>
</evidence>
<dbReference type="InterPro" id="IPR051708">
    <property type="entry name" value="Plant_Aspart_Prot_A1"/>
</dbReference>
<dbReference type="InterPro" id="IPR033121">
    <property type="entry name" value="PEPTIDASE_A1"/>
</dbReference>
<dbReference type="GO" id="GO:0005576">
    <property type="term" value="C:extracellular region"/>
    <property type="evidence" value="ECO:0007669"/>
    <property type="project" value="TreeGrafter"/>
</dbReference>
<dbReference type="PANTHER" id="PTHR47967">
    <property type="entry name" value="OS07G0603500 PROTEIN-RELATED"/>
    <property type="match status" value="1"/>
</dbReference>